<dbReference type="Pfam" id="PF01602">
    <property type="entry name" value="Adaptin_N"/>
    <property type="match status" value="1"/>
</dbReference>
<dbReference type="InterPro" id="IPR016024">
    <property type="entry name" value="ARM-type_fold"/>
</dbReference>
<dbReference type="EMBL" id="JAHRIO010080080">
    <property type="protein sequence ID" value="MEQ2183947.1"/>
    <property type="molecule type" value="Genomic_DNA"/>
</dbReference>
<gene>
    <name evidence="7" type="primary">AP1G1_1</name>
    <name evidence="7" type="ORF">GOODEAATRI_003114</name>
</gene>
<dbReference type="PANTHER" id="PTHR22780">
    <property type="entry name" value="ADAPTIN, ALPHA/GAMMA/EPSILON"/>
    <property type="match status" value="1"/>
</dbReference>
<proteinExistence type="inferred from homology"/>
<dbReference type="Proteomes" id="UP001476798">
    <property type="component" value="Unassembled WGS sequence"/>
</dbReference>
<evidence type="ECO:0000256" key="4">
    <source>
        <dbReference type="ARBA" id="ARBA00022927"/>
    </source>
</evidence>
<comment type="similarity">
    <text evidence="2">Belongs to the adaptor complexes large subunit family.</text>
</comment>
<keyword evidence="5" id="KW-0472">Membrane</keyword>
<evidence type="ECO:0000256" key="2">
    <source>
        <dbReference type="ARBA" id="ARBA00006613"/>
    </source>
</evidence>
<protein>
    <submittedName>
        <fullName evidence="7">AP-1 complex subunit gamma-1</fullName>
    </submittedName>
</protein>
<keyword evidence="4" id="KW-0653">Protein transport</keyword>
<dbReference type="Gene3D" id="1.25.10.10">
    <property type="entry name" value="Leucine-rich Repeat Variant"/>
    <property type="match status" value="2"/>
</dbReference>
<evidence type="ECO:0000313" key="8">
    <source>
        <dbReference type="Proteomes" id="UP001476798"/>
    </source>
</evidence>
<organism evidence="7 8">
    <name type="scientific">Goodea atripinnis</name>
    <dbReference type="NCBI Taxonomy" id="208336"/>
    <lineage>
        <taxon>Eukaryota</taxon>
        <taxon>Metazoa</taxon>
        <taxon>Chordata</taxon>
        <taxon>Craniata</taxon>
        <taxon>Vertebrata</taxon>
        <taxon>Euteleostomi</taxon>
        <taxon>Actinopterygii</taxon>
        <taxon>Neopterygii</taxon>
        <taxon>Teleostei</taxon>
        <taxon>Neoteleostei</taxon>
        <taxon>Acanthomorphata</taxon>
        <taxon>Ovalentaria</taxon>
        <taxon>Atherinomorphae</taxon>
        <taxon>Cyprinodontiformes</taxon>
        <taxon>Goodeidae</taxon>
        <taxon>Goodea</taxon>
    </lineage>
</organism>
<sequence>MSGYSPEHDVSGISDPFLQVATNTETSKNVGNAILYETVLTIMDIKSESGLRVLAINILGRFLLNNDKNIRRAMELSFALVNGNNIRGMMKELLYFLDSCDPEFKADCASGVFLAAEKYGHTFYIHSATL</sequence>
<reference evidence="7 8" key="1">
    <citation type="submission" date="2021-06" db="EMBL/GenBank/DDBJ databases">
        <authorList>
            <person name="Palmer J.M."/>
        </authorList>
    </citation>
    <scope>NUCLEOTIDE SEQUENCE [LARGE SCALE GENOMIC DNA]</scope>
    <source>
        <strain evidence="7 8">GA_2019</strain>
        <tissue evidence="7">Muscle</tissue>
    </source>
</reference>
<dbReference type="SUPFAM" id="SSF48371">
    <property type="entry name" value="ARM repeat"/>
    <property type="match status" value="1"/>
</dbReference>
<evidence type="ECO:0000256" key="3">
    <source>
        <dbReference type="ARBA" id="ARBA00022448"/>
    </source>
</evidence>
<keyword evidence="8" id="KW-1185">Reference proteome</keyword>
<evidence type="ECO:0000256" key="5">
    <source>
        <dbReference type="ARBA" id="ARBA00023136"/>
    </source>
</evidence>
<dbReference type="InterPro" id="IPR002553">
    <property type="entry name" value="Clathrin/coatomer_adapt-like_N"/>
</dbReference>
<evidence type="ECO:0000256" key="1">
    <source>
        <dbReference type="ARBA" id="ARBA00004184"/>
    </source>
</evidence>
<dbReference type="InterPro" id="IPR050840">
    <property type="entry name" value="Adaptor_Complx_Large_Subunit"/>
</dbReference>
<comment type="subcellular location">
    <subcellularLocation>
        <location evidence="1">Endomembrane system</location>
        <topology evidence="1">Peripheral membrane protein</topology>
    </subcellularLocation>
</comment>
<dbReference type="InterPro" id="IPR011989">
    <property type="entry name" value="ARM-like"/>
</dbReference>
<accession>A0ABV0PKC5</accession>
<keyword evidence="3" id="KW-0813">Transport</keyword>
<feature type="domain" description="Clathrin/coatomer adaptor adaptin-like N-terminal" evidence="6">
    <location>
        <begin position="26"/>
        <end position="71"/>
    </location>
</feature>
<evidence type="ECO:0000313" key="7">
    <source>
        <dbReference type="EMBL" id="MEQ2183947.1"/>
    </source>
</evidence>
<comment type="caution">
    <text evidence="7">The sequence shown here is derived from an EMBL/GenBank/DDBJ whole genome shotgun (WGS) entry which is preliminary data.</text>
</comment>
<name>A0ABV0PKC5_9TELE</name>
<evidence type="ECO:0000259" key="6">
    <source>
        <dbReference type="Pfam" id="PF01602"/>
    </source>
</evidence>